<reference evidence="4" key="1">
    <citation type="submission" date="2025-08" db="UniProtKB">
        <authorList>
            <consortium name="RefSeq"/>
        </authorList>
    </citation>
    <scope>IDENTIFICATION</scope>
</reference>
<dbReference type="GO" id="GO:0006508">
    <property type="term" value="P:proteolysis"/>
    <property type="evidence" value="ECO:0007669"/>
    <property type="project" value="UniProtKB-KW"/>
</dbReference>
<dbReference type="InterPro" id="IPR025257">
    <property type="entry name" value="MINDY-3/4_CD"/>
</dbReference>
<dbReference type="AlphaFoldDB" id="A0A6P3VRM3"/>
<organism evidence="3 4">
    <name type="scientific">Clupea harengus</name>
    <name type="common">Atlantic herring</name>
    <dbReference type="NCBI Taxonomy" id="7950"/>
    <lineage>
        <taxon>Eukaryota</taxon>
        <taxon>Metazoa</taxon>
        <taxon>Chordata</taxon>
        <taxon>Craniata</taxon>
        <taxon>Vertebrata</taxon>
        <taxon>Euteleostomi</taxon>
        <taxon>Actinopterygii</taxon>
        <taxon>Neopterygii</taxon>
        <taxon>Teleostei</taxon>
        <taxon>Clupei</taxon>
        <taxon>Clupeiformes</taxon>
        <taxon>Clupeoidei</taxon>
        <taxon>Clupeidae</taxon>
        <taxon>Clupea</taxon>
    </lineage>
</organism>
<evidence type="ECO:0000313" key="4">
    <source>
        <dbReference type="RefSeq" id="XP_012679470.2"/>
    </source>
</evidence>
<dbReference type="PANTHER" id="PTHR12473:SF18">
    <property type="entry name" value="INACTIVE UBIQUITIN CARBOXYL-TERMINAL HYDROLASE MINDY-4B"/>
    <property type="match status" value="1"/>
</dbReference>
<keyword evidence="4" id="KW-0378">Hydrolase</keyword>
<dbReference type="GeneID" id="105897133"/>
<gene>
    <name evidence="4" type="primary">mindy4b</name>
</gene>
<dbReference type="CTD" id="646951"/>
<protein>
    <submittedName>
        <fullName evidence="4">Inactive ubiquitin carboxyl-terminal hydrolase MINDY-4B</fullName>
    </submittedName>
</protein>
<keyword evidence="3" id="KW-1185">Reference proteome</keyword>
<sequence length="472" mass="53844">MEEDTDNTDIHKRKDVNSELEEILRHIADLDKRRALFNARGLELKTFAKRPPERYNAEEDAEDVSGSASATKPLRAQAHQLTVPYSIPRALAVHPSLGGKPVSPELAVSLRKTLFGNVFHIFNYEWKKSCFKFREPYSALSYALEAERGGARAIQMVVQANIIKYLLFSRKADSDCYGMQSLEEVDEKEQEHALASALADILWTAGDEQAATVTLVTSDRCFTPVLDYKSDSFTERLQLFNFLRKEDTQRFIYEHIQCFKEEGSHGVILFLYSLILTRTIDRLREDLDKTTTHLLQQSLGNFVCRQALLNLLLTGRASPNVFNGTLLYDENGDLLEHPLHGVLARSDVGYLHWSREQVKQGKLPAVGSMLKTPKLPVWVCSINDTYSIIFSPHPSLLSDWKMEHLFNLYFYNGQSTQTSTALLTIDTHSHHWEVEKRDVQGDPEKRFPSVEMTIRTKWEGAAIDWNGIGPFY</sequence>
<dbReference type="Pfam" id="PF13898">
    <property type="entry name" value="MINDY-3_4_CD"/>
    <property type="match status" value="1"/>
</dbReference>
<dbReference type="InterPro" id="IPR039785">
    <property type="entry name" value="MINY3/4"/>
</dbReference>
<proteinExistence type="inferred from homology"/>
<name>A0A6P3VRM3_CLUHA</name>
<evidence type="ECO:0000256" key="1">
    <source>
        <dbReference type="ARBA" id="ARBA00011074"/>
    </source>
</evidence>
<evidence type="ECO:0000313" key="3">
    <source>
        <dbReference type="Proteomes" id="UP000515152"/>
    </source>
</evidence>
<dbReference type="Proteomes" id="UP000515152">
    <property type="component" value="Chromosome 9"/>
</dbReference>
<dbReference type="PANTHER" id="PTHR12473">
    <property type="entry name" value="UBIQUITIN CARBOXYL-TERMINAL HYDROLASE MINDY-4-RELATED"/>
    <property type="match status" value="1"/>
</dbReference>
<dbReference type="GO" id="GO:0071108">
    <property type="term" value="P:protein K48-linked deubiquitination"/>
    <property type="evidence" value="ECO:0007669"/>
    <property type="project" value="InterPro"/>
</dbReference>
<dbReference type="GO" id="GO:1990380">
    <property type="term" value="F:K48-linked deubiquitinase activity"/>
    <property type="evidence" value="ECO:0007669"/>
    <property type="project" value="UniProtKB-UniRule"/>
</dbReference>
<feature type="domain" description="Deubiquitinating enzyme MINDY-3/4 conserved" evidence="2">
    <location>
        <begin position="111"/>
        <end position="467"/>
    </location>
</feature>
<dbReference type="SMART" id="SM01174">
    <property type="entry name" value="DUF4205"/>
    <property type="match status" value="1"/>
</dbReference>
<dbReference type="OrthoDB" id="10263628at2759"/>
<accession>A0A6P3VRM3</accession>
<dbReference type="GO" id="GO:0004843">
    <property type="term" value="F:cysteine-type deubiquitinase activity"/>
    <property type="evidence" value="ECO:0007669"/>
    <property type="project" value="UniProtKB-UniRule"/>
</dbReference>
<dbReference type="RefSeq" id="XP_012679470.2">
    <property type="nucleotide sequence ID" value="XM_012824016.3"/>
</dbReference>
<dbReference type="KEGG" id="char:105897133"/>
<evidence type="ECO:0000259" key="2">
    <source>
        <dbReference type="SMART" id="SM01174"/>
    </source>
</evidence>
<comment type="similarity">
    <text evidence="1">Belongs to the MINDY deubiquitinase family. FAM188 subfamily.</text>
</comment>